<feature type="compositionally biased region" description="Basic and acidic residues" evidence="1">
    <location>
        <begin position="14"/>
        <end position="28"/>
    </location>
</feature>
<dbReference type="Proteomes" id="UP000076449">
    <property type="component" value="Chromosome II"/>
</dbReference>
<sequence length="484" mass="54733">MDINNPDELADTNEVPKIEDPPEPKEEETSAETIPSGASYPVDYVMSVKLKVDKGSDIPLYDQRIELTNWPSAWVPPDFKRIEGKEFDSSKEDYWLFCVHLHDAEMDFAIHGKEVAHATSHPNWHNYKDTTEKRVGYMSKKSFDMGRMWRIHASWAEFDLEDNRYVAIRAPKMSNPAITVTGYGSLATLSWVGLFVKHSADNMNEFIAVKTSCRLLPEYAKDIKDRAGSEWPNWGADVTSKSLTLFPKQLYGTRGNNQETYDKFVTASPTFQPVPPPKSLPKPHDTPIQHLDAVVARLGHSLGRKHFELVASKCRQGKMNDITQKGFSYTWNSYTDTYIARVHQMGPREEWGHQERENFDYCKGISIKATEVDGLKMLLGLFGSLVKVISSLVRADFVGVLENLIETGEKVTEKTIDSDVKGTITAVAEVVRAIWEKKRDDKKVTDEEFEKAVLVIDMVNRGNIQDLMAKDAMGILEDSDFGLG</sequence>
<organism evidence="2">
    <name type="scientific">Penicillium chrysogenum</name>
    <name type="common">Penicillium notatum</name>
    <dbReference type="NCBI Taxonomy" id="5076"/>
    <lineage>
        <taxon>Eukaryota</taxon>
        <taxon>Fungi</taxon>
        <taxon>Dikarya</taxon>
        <taxon>Ascomycota</taxon>
        <taxon>Pezizomycotina</taxon>
        <taxon>Eurotiomycetes</taxon>
        <taxon>Eurotiomycetidae</taxon>
        <taxon>Eurotiales</taxon>
        <taxon>Aspergillaceae</taxon>
        <taxon>Penicillium</taxon>
        <taxon>Penicillium chrysogenum species complex</taxon>
    </lineage>
</organism>
<reference evidence="2" key="1">
    <citation type="journal article" date="2014" name="Genome Announc.">
        <title>Complete sequencing and chromosome-scale genome assembly of the industrial progenitor strain P2niaD18 from the penicillin producer Penicillium chrysogenum.</title>
        <authorList>
            <person name="Specht T."/>
            <person name="Dahlmann T.A."/>
            <person name="Zadra I."/>
            <person name="Kurnsteiner H."/>
            <person name="Kuck U."/>
        </authorList>
    </citation>
    <scope>NUCLEOTIDE SEQUENCE [LARGE SCALE GENOMIC DNA]</scope>
    <source>
        <strain evidence="2">P2niaD18</strain>
    </source>
</reference>
<proteinExistence type="predicted"/>
<name>A0A167RVW1_PENCH</name>
<evidence type="ECO:0000256" key="1">
    <source>
        <dbReference type="SAM" id="MobiDB-lite"/>
    </source>
</evidence>
<dbReference type="EMBL" id="CM002799">
    <property type="protein sequence ID" value="KZN86500.1"/>
    <property type="molecule type" value="Genomic_DNA"/>
</dbReference>
<accession>A0A167RVW1</accession>
<gene>
    <name evidence="2" type="ORF">EN45_050320</name>
</gene>
<feature type="region of interest" description="Disordered" evidence="1">
    <location>
        <begin position="1"/>
        <end position="37"/>
    </location>
</feature>
<evidence type="ECO:0000313" key="2">
    <source>
        <dbReference type="EMBL" id="KZN86500.1"/>
    </source>
</evidence>
<dbReference type="AlphaFoldDB" id="A0A167RVW1"/>
<protein>
    <submittedName>
        <fullName evidence="2">Uncharacterized protein</fullName>
    </submittedName>
</protein>